<dbReference type="EMBL" id="JAQQWP010000008">
    <property type="protein sequence ID" value="KAK8106197.1"/>
    <property type="molecule type" value="Genomic_DNA"/>
</dbReference>
<organism evidence="1 2">
    <name type="scientific">Apiospora kogelbergensis</name>
    <dbReference type="NCBI Taxonomy" id="1337665"/>
    <lineage>
        <taxon>Eukaryota</taxon>
        <taxon>Fungi</taxon>
        <taxon>Dikarya</taxon>
        <taxon>Ascomycota</taxon>
        <taxon>Pezizomycotina</taxon>
        <taxon>Sordariomycetes</taxon>
        <taxon>Xylariomycetidae</taxon>
        <taxon>Amphisphaeriales</taxon>
        <taxon>Apiosporaceae</taxon>
        <taxon>Apiospora</taxon>
    </lineage>
</organism>
<gene>
    <name evidence="1" type="ORF">PG999_009556</name>
</gene>
<keyword evidence="2" id="KW-1185">Reference proteome</keyword>
<dbReference type="AlphaFoldDB" id="A0AAW0QJI5"/>
<accession>A0AAW0QJI5</accession>
<sequence length="70" mass="7383">MAAACRIEKPVFGVIHKSPAKRAEACADNRGAEAGGDDYKLIARRKGKDVFAGCTLPQELPRGAVVESAL</sequence>
<proteinExistence type="predicted"/>
<evidence type="ECO:0000313" key="2">
    <source>
        <dbReference type="Proteomes" id="UP001392437"/>
    </source>
</evidence>
<dbReference type="Proteomes" id="UP001392437">
    <property type="component" value="Unassembled WGS sequence"/>
</dbReference>
<evidence type="ECO:0000313" key="1">
    <source>
        <dbReference type="EMBL" id="KAK8106197.1"/>
    </source>
</evidence>
<protein>
    <submittedName>
        <fullName evidence="1">Uncharacterized protein</fullName>
    </submittedName>
</protein>
<comment type="caution">
    <text evidence="1">The sequence shown here is derived from an EMBL/GenBank/DDBJ whole genome shotgun (WGS) entry which is preliminary data.</text>
</comment>
<name>A0AAW0QJI5_9PEZI</name>
<reference evidence="1 2" key="1">
    <citation type="submission" date="2023-01" db="EMBL/GenBank/DDBJ databases">
        <title>Analysis of 21 Apiospora genomes using comparative genomics revels a genus with tremendous synthesis potential of carbohydrate active enzymes and secondary metabolites.</title>
        <authorList>
            <person name="Sorensen T."/>
        </authorList>
    </citation>
    <scope>NUCLEOTIDE SEQUENCE [LARGE SCALE GENOMIC DNA]</scope>
    <source>
        <strain evidence="1 2">CBS 117206</strain>
    </source>
</reference>